<dbReference type="Proteomes" id="UP001628179">
    <property type="component" value="Unassembled WGS sequence"/>
</dbReference>
<dbReference type="PANTHER" id="PTHR43355">
    <property type="entry name" value="FLAVIN REDUCTASE (NADPH)"/>
    <property type="match status" value="1"/>
</dbReference>
<dbReference type="Pfam" id="PF13460">
    <property type="entry name" value="NAD_binding_10"/>
    <property type="match status" value="1"/>
</dbReference>
<evidence type="ECO:0000259" key="2">
    <source>
        <dbReference type="Pfam" id="PF13460"/>
    </source>
</evidence>
<dbReference type="RefSeq" id="XP_070920021.1">
    <property type="nucleotide sequence ID" value="XM_071063920.1"/>
</dbReference>
<dbReference type="PANTHER" id="PTHR43355:SF2">
    <property type="entry name" value="FLAVIN REDUCTASE (NADPH)"/>
    <property type="match status" value="1"/>
</dbReference>
<keyword evidence="4" id="KW-1185">Reference proteome</keyword>
<accession>A0ABQ0GKI7</accession>
<evidence type="ECO:0000313" key="3">
    <source>
        <dbReference type="EMBL" id="GAB1318290.1"/>
    </source>
</evidence>
<proteinExistence type="inferred from homology"/>
<dbReference type="InterPro" id="IPR051606">
    <property type="entry name" value="Polyketide_Oxido-like"/>
</dbReference>
<name>A0ABQ0GKI7_9PEZI</name>
<organism evidence="3 4">
    <name type="scientific">Madurella fahalii</name>
    <dbReference type="NCBI Taxonomy" id="1157608"/>
    <lineage>
        <taxon>Eukaryota</taxon>
        <taxon>Fungi</taxon>
        <taxon>Dikarya</taxon>
        <taxon>Ascomycota</taxon>
        <taxon>Pezizomycotina</taxon>
        <taxon>Sordariomycetes</taxon>
        <taxon>Sordariomycetidae</taxon>
        <taxon>Sordariales</taxon>
        <taxon>Sordariales incertae sedis</taxon>
        <taxon>Madurella</taxon>
    </lineage>
</organism>
<comment type="caution">
    <text evidence="3">The sequence shown here is derived from an EMBL/GenBank/DDBJ whole genome shotgun (WGS) entry which is preliminary data.</text>
</comment>
<gene>
    <name evidence="3" type="ORF">MFIFM68171_08500</name>
</gene>
<dbReference type="InterPro" id="IPR016040">
    <property type="entry name" value="NAD(P)-bd_dom"/>
</dbReference>
<sequence length="261" mass="29014">MTGDAVLVLGATGPSGICLLRELLHRKHRAIAYVRSPSKIPDDLKSNPLLEIVHSRIDHHPSLSQALSRARAVISFLGPSPQTVLGTLTLFAWLGPPLPYPAYYADDILPLMQTHGVRRILALSTLSATVSDEDDPRGEGDRFVLSRWFARVLVKVVVPKAYWAMVGIARVFGELRGREGVDLDWTVFRVPMLLGGADDESWRKERDEEKGVYAGPIRRGVWKGVIGRARLARWCVDWLETGGDGEWKGRMPAVCDASRDR</sequence>
<dbReference type="EMBL" id="BAAFSV010000004">
    <property type="protein sequence ID" value="GAB1318290.1"/>
    <property type="molecule type" value="Genomic_DNA"/>
</dbReference>
<dbReference type="SUPFAM" id="SSF51735">
    <property type="entry name" value="NAD(P)-binding Rossmann-fold domains"/>
    <property type="match status" value="1"/>
</dbReference>
<evidence type="ECO:0000256" key="1">
    <source>
        <dbReference type="ARBA" id="ARBA00038376"/>
    </source>
</evidence>
<protein>
    <submittedName>
        <fullName evidence="3">Flavin reductase (NADPH)</fullName>
    </submittedName>
</protein>
<comment type="similarity">
    <text evidence="1">Belongs to the avfA family.</text>
</comment>
<dbReference type="GeneID" id="98179243"/>
<feature type="domain" description="NAD(P)-binding" evidence="2">
    <location>
        <begin position="10"/>
        <end position="239"/>
    </location>
</feature>
<dbReference type="Gene3D" id="3.40.50.720">
    <property type="entry name" value="NAD(P)-binding Rossmann-like Domain"/>
    <property type="match status" value="1"/>
</dbReference>
<dbReference type="InterPro" id="IPR036291">
    <property type="entry name" value="NAD(P)-bd_dom_sf"/>
</dbReference>
<reference evidence="3 4" key="1">
    <citation type="submission" date="2024-09" db="EMBL/GenBank/DDBJ databases">
        <title>Itraconazole resistance in Madurella fahalii resulting from another homologue of gene encoding cytochrome P450 14-alpha sterol demethylase (CYP51).</title>
        <authorList>
            <person name="Yoshioka I."/>
            <person name="Fahal A.H."/>
            <person name="Kaneko S."/>
            <person name="Yaguchi T."/>
        </authorList>
    </citation>
    <scope>NUCLEOTIDE SEQUENCE [LARGE SCALE GENOMIC DNA]</scope>
    <source>
        <strain evidence="3 4">IFM 68171</strain>
    </source>
</reference>
<evidence type="ECO:0000313" key="4">
    <source>
        <dbReference type="Proteomes" id="UP001628179"/>
    </source>
</evidence>